<dbReference type="PROSITE" id="PS51278">
    <property type="entry name" value="GATASE_TYPE_2"/>
    <property type="match status" value="1"/>
</dbReference>
<dbReference type="EC" id="6.3.5.4" evidence="3"/>
<dbReference type="GO" id="GO:0016740">
    <property type="term" value="F:transferase activity"/>
    <property type="evidence" value="ECO:0007669"/>
    <property type="project" value="UniProtKB-KW"/>
</dbReference>
<dbReference type="EMBL" id="QLNI01000013">
    <property type="protein sequence ID" value="RAM02554.1"/>
    <property type="molecule type" value="Genomic_DNA"/>
</dbReference>
<dbReference type="NCBIfam" id="TIGR01536">
    <property type="entry name" value="asn_synth_AEB"/>
    <property type="match status" value="1"/>
</dbReference>
<dbReference type="RefSeq" id="WP_111955421.1">
    <property type="nucleotide sequence ID" value="NZ_CP036313.1"/>
</dbReference>
<feature type="domain" description="Glutamine amidotransferase type-2" evidence="10">
    <location>
        <begin position="2"/>
        <end position="214"/>
    </location>
</feature>
<dbReference type="Proteomes" id="UP000293902">
    <property type="component" value="Chromosome"/>
</dbReference>
<dbReference type="SUPFAM" id="SSF56235">
    <property type="entry name" value="N-terminal nucleophile aminohydrolases (Ntn hydrolases)"/>
    <property type="match status" value="1"/>
</dbReference>
<feature type="active site" description="For GATase activity" evidence="8">
    <location>
        <position position="2"/>
    </location>
</feature>
<dbReference type="InterPro" id="IPR051786">
    <property type="entry name" value="ASN_synthetase/amidase"/>
</dbReference>
<evidence type="ECO:0000256" key="8">
    <source>
        <dbReference type="PIRSR" id="PIRSR001589-1"/>
    </source>
</evidence>
<dbReference type="AlphaFoldDB" id="A0A328FCY4"/>
<evidence type="ECO:0000256" key="7">
    <source>
        <dbReference type="ARBA" id="ARBA00048741"/>
    </source>
</evidence>
<dbReference type="InterPro" id="IPR014729">
    <property type="entry name" value="Rossmann-like_a/b/a_fold"/>
</dbReference>
<reference evidence="12 13" key="1">
    <citation type="submission" date="2018-06" db="EMBL/GenBank/DDBJ databases">
        <title>Complete Genome Sequence of Desulfobacter hydrogenophilus (DSM3380).</title>
        <authorList>
            <person name="Marietou A."/>
            <person name="Schreiber L."/>
            <person name="Marshall I."/>
            <person name="Jorgensen B."/>
        </authorList>
    </citation>
    <scope>NUCLEOTIDE SEQUENCE [LARGE SCALE GENOMIC DNA]</scope>
    <source>
        <strain evidence="12 13">DSM 3380</strain>
    </source>
</reference>
<protein>
    <recommendedName>
        <fullName evidence="3">asparagine synthase (glutamine-hydrolyzing)</fullName>
        <ecNumber evidence="3">6.3.5.4</ecNumber>
    </recommendedName>
</protein>
<dbReference type="CDD" id="cd00712">
    <property type="entry name" value="AsnB"/>
    <property type="match status" value="1"/>
</dbReference>
<accession>A0A328FCY4</accession>
<feature type="binding site" evidence="9">
    <location>
        <position position="100"/>
    </location>
    <ligand>
        <name>L-glutamine</name>
        <dbReference type="ChEBI" id="CHEBI:58359"/>
    </ligand>
</feature>
<keyword evidence="12" id="KW-0808">Transferase</keyword>
<keyword evidence="14" id="KW-1185">Reference proteome</keyword>
<dbReference type="CDD" id="cd01991">
    <property type="entry name" value="Asn_synthase_B_C"/>
    <property type="match status" value="1"/>
</dbReference>
<gene>
    <name evidence="12" type="ORF">DO021_07870</name>
    <name evidence="11" type="ORF">EYB58_02605</name>
</gene>
<evidence type="ECO:0000256" key="4">
    <source>
        <dbReference type="ARBA" id="ARBA00022741"/>
    </source>
</evidence>
<comment type="similarity">
    <text evidence="2">Belongs to the asparagine synthetase family.</text>
</comment>
<keyword evidence="8" id="KW-0028">Amino-acid biosynthesis</keyword>
<dbReference type="InterPro" id="IPR006426">
    <property type="entry name" value="Asn_synth_AEB"/>
</dbReference>
<evidence type="ECO:0000259" key="10">
    <source>
        <dbReference type="PROSITE" id="PS51278"/>
    </source>
</evidence>
<dbReference type="GO" id="GO:0004066">
    <property type="term" value="F:asparagine synthase (glutamine-hydrolyzing) activity"/>
    <property type="evidence" value="ECO:0007669"/>
    <property type="project" value="UniProtKB-EC"/>
</dbReference>
<keyword evidence="8" id="KW-0061">Asparagine biosynthesis</keyword>
<dbReference type="GO" id="GO:0005829">
    <property type="term" value="C:cytosol"/>
    <property type="evidence" value="ECO:0007669"/>
    <property type="project" value="TreeGrafter"/>
</dbReference>
<dbReference type="GO" id="GO:0006529">
    <property type="term" value="P:asparagine biosynthetic process"/>
    <property type="evidence" value="ECO:0007669"/>
    <property type="project" value="UniProtKB-KW"/>
</dbReference>
<dbReference type="InterPro" id="IPR017932">
    <property type="entry name" value="GATase_2_dom"/>
</dbReference>
<name>A0A328FCY4_9BACT</name>
<comment type="pathway">
    <text evidence="1">Amino-acid biosynthesis; L-asparagine biosynthesis; L-asparagine from L-aspartate (L-Gln route): step 1/1.</text>
</comment>
<dbReference type="Gene3D" id="3.60.20.10">
    <property type="entry name" value="Glutamine Phosphoribosylpyrophosphate, subunit 1, domain 1"/>
    <property type="match status" value="1"/>
</dbReference>
<evidence type="ECO:0000313" key="12">
    <source>
        <dbReference type="EMBL" id="RAM02554.1"/>
    </source>
</evidence>
<dbReference type="Proteomes" id="UP000248798">
    <property type="component" value="Unassembled WGS sequence"/>
</dbReference>
<reference evidence="11 14" key="2">
    <citation type="submission" date="2019-02" db="EMBL/GenBank/DDBJ databases">
        <title>Complete genome sequence of Desulfobacter hydrogenophilus AcRS1.</title>
        <authorList>
            <person name="Marietou A."/>
            <person name="Lund M.B."/>
            <person name="Marshall I.P.G."/>
            <person name="Schreiber L."/>
            <person name="Jorgensen B."/>
        </authorList>
    </citation>
    <scope>NUCLEOTIDE SEQUENCE [LARGE SCALE GENOMIC DNA]</scope>
    <source>
        <strain evidence="11 14">AcRS1</strain>
    </source>
</reference>
<dbReference type="Gene3D" id="3.40.50.620">
    <property type="entry name" value="HUPs"/>
    <property type="match status" value="1"/>
</dbReference>
<keyword evidence="4 9" id="KW-0547">Nucleotide-binding</keyword>
<dbReference type="PANTHER" id="PTHR43284:SF1">
    <property type="entry name" value="ASPARAGINE SYNTHETASE"/>
    <property type="match status" value="1"/>
</dbReference>
<evidence type="ECO:0000256" key="9">
    <source>
        <dbReference type="PIRSR" id="PIRSR001589-2"/>
    </source>
</evidence>
<evidence type="ECO:0000256" key="6">
    <source>
        <dbReference type="ARBA" id="ARBA00022962"/>
    </source>
</evidence>
<dbReference type="OrthoDB" id="9763290at2"/>
<sequence length="590" mass="66448">MCGICGEIVFDGAAANKETIARINNKMTRRGPEHGAIYTKGSMGFGHRRLKIIDLSDASNQPFVDEKLGLVLVFNGAIYNYKALRERLIQAGYRFSSKGDTETILKAYHCWGEACVEKFNGMFAFVIYDQRNDTVFMARDRLGIKPLYYHKTDRRLVFASSLPALLEAGGIKKEISSRALHYYMHFHAVVPAPYTLIQGVNKLGPGATMTVKRNGAAVEKSYWSLDFSRDSQEERYDFEDWKQLLSDTLMKAVKRRLVADVPVGVLLSGGLDSSLIVGLLAHAGQENIKTFSIGFETVGKEKGDEFEYSDIIARHFGTDHHKIQADASLVLPNLPDCVQAMSEPMVSHDCIGFYLLSQEVAKHVKVVQSGQGADEIFGGYHWYPPMMDSQNPATDYASVFCDRSHQEFCDSVHKRFRNKDFSREFIEQQFALPGAHAAVDKALRMDATIMLVDDPVKRVDNMTMAASLEARVPFLDHELVELAAKIPPEFKISHGGKHILKEAARDIIPSKVIDRPKGYFPVPALKYIRGKYYDFIKNIVKSPACKNREIIQDVYIDSLLAAPDTHITPLRGSKLWQVALLEFWLQEHRI</sequence>
<dbReference type="Pfam" id="PF00733">
    <property type="entry name" value="Asn_synthase"/>
    <property type="match status" value="1"/>
</dbReference>
<dbReference type="PANTHER" id="PTHR43284">
    <property type="entry name" value="ASPARAGINE SYNTHETASE (GLUTAMINE-HYDROLYZING)"/>
    <property type="match status" value="1"/>
</dbReference>
<dbReference type="GO" id="GO:0005524">
    <property type="term" value="F:ATP binding"/>
    <property type="evidence" value="ECO:0007669"/>
    <property type="project" value="UniProtKB-KW"/>
</dbReference>
<dbReference type="InterPro" id="IPR029055">
    <property type="entry name" value="Ntn_hydrolases_N"/>
</dbReference>
<comment type="catalytic activity">
    <reaction evidence="7">
        <text>L-aspartate + L-glutamine + ATP + H2O = L-asparagine + L-glutamate + AMP + diphosphate + H(+)</text>
        <dbReference type="Rhea" id="RHEA:12228"/>
        <dbReference type="ChEBI" id="CHEBI:15377"/>
        <dbReference type="ChEBI" id="CHEBI:15378"/>
        <dbReference type="ChEBI" id="CHEBI:29985"/>
        <dbReference type="ChEBI" id="CHEBI:29991"/>
        <dbReference type="ChEBI" id="CHEBI:30616"/>
        <dbReference type="ChEBI" id="CHEBI:33019"/>
        <dbReference type="ChEBI" id="CHEBI:58048"/>
        <dbReference type="ChEBI" id="CHEBI:58359"/>
        <dbReference type="ChEBI" id="CHEBI:456215"/>
        <dbReference type="EC" id="6.3.5.4"/>
    </reaction>
</comment>
<feature type="binding site" evidence="9">
    <location>
        <position position="266"/>
    </location>
    <ligand>
        <name>ATP</name>
        <dbReference type="ChEBI" id="CHEBI:30616"/>
    </ligand>
</feature>
<evidence type="ECO:0000256" key="1">
    <source>
        <dbReference type="ARBA" id="ARBA00005187"/>
    </source>
</evidence>
<evidence type="ECO:0000256" key="5">
    <source>
        <dbReference type="ARBA" id="ARBA00022840"/>
    </source>
</evidence>
<dbReference type="SUPFAM" id="SSF52402">
    <property type="entry name" value="Adenine nucleotide alpha hydrolases-like"/>
    <property type="match status" value="1"/>
</dbReference>
<dbReference type="NCBIfam" id="TIGR03104">
    <property type="entry name" value="trio_amidotrans"/>
    <property type="match status" value="1"/>
</dbReference>
<dbReference type="Pfam" id="PF13537">
    <property type="entry name" value="GATase_7"/>
    <property type="match status" value="1"/>
</dbReference>
<organism evidence="12 13">
    <name type="scientific">Desulfobacter hydrogenophilus</name>
    <dbReference type="NCBI Taxonomy" id="2291"/>
    <lineage>
        <taxon>Bacteria</taxon>
        <taxon>Pseudomonadati</taxon>
        <taxon>Thermodesulfobacteriota</taxon>
        <taxon>Desulfobacteria</taxon>
        <taxon>Desulfobacterales</taxon>
        <taxon>Desulfobacteraceae</taxon>
        <taxon>Desulfobacter</taxon>
    </lineage>
</organism>
<dbReference type="PIRSF" id="PIRSF001589">
    <property type="entry name" value="Asn_synthetase_glu-h"/>
    <property type="match status" value="1"/>
</dbReference>
<dbReference type="InterPro" id="IPR017535">
    <property type="entry name" value="Asparagine_synth"/>
</dbReference>
<evidence type="ECO:0000256" key="3">
    <source>
        <dbReference type="ARBA" id="ARBA00012737"/>
    </source>
</evidence>
<evidence type="ECO:0000313" key="14">
    <source>
        <dbReference type="Proteomes" id="UP000293902"/>
    </source>
</evidence>
<keyword evidence="5 9" id="KW-0067">ATP-binding</keyword>
<feature type="binding site" evidence="9">
    <location>
        <begin position="369"/>
        <end position="370"/>
    </location>
    <ligand>
        <name>ATP</name>
        <dbReference type="ChEBI" id="CHEBI:30616"/>
    </ligand>
</feature>
<feature type="binding site" evidence="9">
    <location>
        <position position="293"/>
    </location>
    <ligand>
        <name>ATP</name>
        <dbReference type="ChEBI" id="CHEBI:30616"/>
    </ligand>
</feature>
<keyword evidence="6 8" id="KW-0315">Glutamine amidotransferase</keyword>
<dbReference type="EMBL" id="CP036313">
    <property type="protein sequence ID" value="QBH11912.1"/>
    <property type="molecule type" value="Genomic_DNA"/>
</dbReference>
<evidence type="ECO:0000256" key="2">
    <source>
        <dbReference type="ARBA" id="ARBA00005752"/>
    </source>
</evidence>
<evidence type="ECO:0000313" key="13">
    <source>
        <dbReference type="Proteomes" id="UP000248798"/>
    </source>
</evidence>
<dbReference type="InterPro" id="IPR001962">
    <property type="entry name" value="Asn_synthase"/>
</dbReference>
<evidence type="ECO:0000313" key="11">
    <source>
        <dbReference type="EMBL" id="QBH11912.1"/>
    </source>
</evidence>
<proteinExistence type="inferred from homology"/>
<dbReference type="InterPro" id="IPR033738">
    <property type="entry name" value="AsnB_N"/>
</dbReference>